<dbReference type="InterPro" id="IPR036047">
    <property type="entry name" value="F-box-like_dom_sf"/>
</dbReference>
<organism evidence="1">
    <name type="scientific">Klosneuvirus KNV1</name>
    <dbReference type="NCBI Taxonomy" id="1977640"/>
    <lineage>
        <taxon>Viruses</taxon>
        <taxon>Varidnaviria</taxon>
        <taxon>Bamfordvirae</taxon>
        <taxon>Nucleocytoviricota</taxon>
        <taxon>Megaviricetes</taxon>
        <taxon>Imitervirales</taxon>
        <taxon>Mimiviridae</taxon>
        <taxon>Klosneuvirinae</taxon>
        <taxon>Klosneuvirus</taxon>
    </lineage>
</organism>
<sequence>MDIITGVDDTNLEICYNLDYLSILNLKESCQYFYKILQNNGFWKNYIYNELKKHQIDTPTLEKYRPQFEPYMLSYRTYYTTNSIQQAIKEKRTDSIVILKVFGSIPCMWDAQLACEFGNVVALEYFYDEYSLLPNASELADEPKKLPYKPKRKKDKMMYLNFRGIVGVGMRGPVGPRGATGLRGPVGPQGATGPPGYINGPPDPYAIRIAIKNDNDHVLEWLYRKNIKPTQTSVTLFGYSDEKYDKKTFQWLYYMNQKDHMGLVIN</sequence>
<gene>
    <name evidence="1" type="ORF">Klosneuvirus_3_127</name>
</gene>
<name>A0A1V0SJU4_9VIRU</name>
<proteinExistence type="predicted"/>
<dbReference type="EMBL" id="KY684110">
    <property type="protein sequence ID" value="ARF11992.1"/>
    <property type="molecule type" value="Genomic_DNA"/>
</dbReference>
<keyword evidence="1" id="KW-0176">Collagen</keyword>
<dbReference type="Gene3D" id="1.20.5.320">
    <property type="entry name" value="6-Phosphogluconate Dehydrogenase, domain 3"/>
    <property type="match status" value="1"/>
</dbReference>
<evidence type="ECO:0000313" key="1">
    <source>
        <dbReference type="EMBL" id="ARF11992.1"/>
    </source>
</evidence>
<accession>A0A1V0SJU4</accession>
<dbReference type="SUPFAM" id="SSF81383">
    <property type="entry name" value="F-box domain"/>
    <property type="match status" value="1"/>
</dbReference>
<reference evidence="1" key="1">
    <citation type="journal article" date="2017" name="Science">
        <title>Giant viruses with an expanded complement of translation system components.</title>
        <authorList>
            <person name="Schulz F."/>
            <person name="Yutin N."/>
            <person name="Ivanova N.N."/>
            <person name="Ortega D.R."/>
            <person name="Lee T.K."/>
            <person name="Vierheilig J."/>
            <person name="Daims H."/>
            <person name="Horn M."/>
            <person name="Wagner M."/>
            <person name="Jensen G.J."/>
            <person name="Kyrpides N.C."/>
            <person name="Koonin E.V."/>
            <person name="Woyke T."/>
        </authorList>
    </citation>
    <scope>NUCLEOTIDE SEQUENCE</scope>
    <source>
        <strain evidence="1">KNV1</strain>
    </source>
</reference>
<protein>
    <submittedName>
        <fullName evidence="1">Collagen triple helix repeat motif-containing protein</fullName>
    </submittedName>
</protein>